<name>A0A5C6SUQ2_FUSOC</name>
<comment type="caution">
    <text evidence="1">The sequence shown here is derived from an EMBL/GenBank/DDBJ whole genome shotgun (WGS) entry which is preliminary data.</text>
</comment>
<sequence>MTQATLSTSPPPPSSEPLHKGHILYREVYEIRFTDDSINNILIETQSSNFLKHSFAEADYPMLKQLVADVRMPLCLVDETIFPRPFDQQMETLRFKSGSQNDIDTDEEWDVEDFVVEDRFEDADELDEPLESDED</sequence>
<proteinExistence type="predicted"/>
<dbReference type="AlphaFoldDB" id="A0A5C6SUQ2"/>
<organism evidence="1 2">
    <name type="scientific">Fusarium oxysporum f. sp. cubense</name>
    <dbReference type="NCBI Taxonomy" id="61366"/>
    <lineage>
        <taxon>Eukaryota</taxon>
        <taxon>Fungi</taxon>
        <taxon>Dikarya</taxon>
        <taxon>Ascomycota</taxon>
        <taxon>Pezizomycotina</taxon>
        <taxon>Sordariomycetes</taxon>
        <taxon>Hypocreomycetidae</taxon>
        <taxon>Hypocreales</taxon>
        <taxon>Nectriaceae</taxon>
        <taxon>Fusarium</taxon>
        <taxon>Fusarium oxysporum species complex</taxon>
    </lineage>
</organism>
<protein>
    <submittedName>
        <fullName evidence="1">Uncharacterized protein</fullName>
    </submittedName>
</protein>
<evidence type="ECO:0000313" key="1">
    <source>
        <dbReference type="EMBL" id="TXC02413.1"/>
    </source>
</evidence>
<evidence type="ECO:0000313" key="2">
    <source>
        <dbReference type="Proteomes" id="UP000321331"/>
    </source>
</evidence>
<dbReference type="Proteomes" id="UP000321331">
    <property type="component" value="Unassembled WGS sequence"/>
</dbReference>
<reference evidence="1 2" key="1">
    <citation type="submission" date="2019-07" db="EMBL/GenBank/DDBJ databases">
        <title>The First High-Quality Draft Genome Sequence of the Causal Agent of the Current Panama Disease Epidemic.</title>
        <authorList>
            <person name="Warmington R.J."/>
            <person name="Kay W."/>
            <person name="Jeffries A."/>
            <person name="Bebber D."/>
            <person name="Moore K."/>
            <person name="Studholme D.J."/>
        </authorList>
    </citation>
    <scope>NUCLEOTIDE SEQUENCE [LARGE SCALE GENOMIC DNA]</scope>
    <source>
        <strain evidence="1 2">TR4</strain>
    </source>
</reference>
<accession>A0A5C6SUQ2</accession>
<dbReference type="EMBL" id="VMNF01000008">
    <property type="protein sequence ID" value="TXC02413.1"/>
    <property type="molecule type" value="Genomic_DNA"/>
</dbReference>
<gene>
    <name evidence="1" type="ORF">FocTR4_00014972</name>
</gene>